<comment type="caution">
    <text evidence="12">The sequence shown here is derived from an EMBL/GenBank/DDBJ whole genome shotgun (WGS) entry which is preliminary data.</text>
</comment>
<protein>
    <recommendedName>
        <fullName evidence="11">NF-X1-type domain-containing protein</fullName>
    </recommendedName>
</protein>
<evidence type="ECO:0000256" key="8">
    <source>
        <dbReference type="ARBA" id="ARBA00022840"/>
    </source>
</evidence>
<dbReference type="PANTHER" id="PTHR10887">
    <property type="entry name" value="DNA2/NAM7 HELICASE FAMILY"/>
    <property type="match status" value="1"/>
</dbReference>
<keyword evidence="2" id="KW-0677">Repeat</keyword>
<evidence type="ECO:0000256" key="2">
    <source>
        <dbReference type="ARBA" id="ARBA00022737"/>
    </source>
</evidence>
<dbReference type="OrthoDB" id="392140at2759"/>
<dbReference type="InterPro" id="IPR000967">
    <property type="entry name" value="Znf_NFX1"/>
</dbReference>
<organism evidence="12 13">
    <name type="scientific">Paramecium sonneborni</name>
    <dbReference type="NCBI Taxonomy" id="65129"/>
    <lineage>
        <taxon>Eukaryota</taxon>
        <taxon>Sar</taxon>
        <taxon>Alveolata</taxon>
        <taxon>Ciliophora</taxon>
        <taxon>Intramacronucleata</taxon>
        <taxon>Oligohymenophorea</taxon>
        <taxon>Peniculida</taxon>
        <taxon>Parameciidae</taxon>
        <taxon>Paramecium</taxon>
    </lineage>
</organism>
<evidence type="ECO:0000256" key="9">
    <source>
        <dbReference type="SAM" id="Coils"/>
    </source>
</evidence>
<dbReference type="SMART" id="SM00438">
    <property type="entry name" value="ZnF_NFX"/>
    <property type="match status" value="8"/>
</dbReference>
<dbReference type="Proteomes" id="UP000692954">
    <property type="component" value="Unassembled WGS sequence"/>
</dbReference>
<keyword evidence="1" id="KW-0479">Metal-binding</keyword>
<reference evidence="12" key="1">
    <citation type="submission" date="2021-01" db="EMBL/GenBank/DDBJ databases">
        <authorList>
            <consortium name="Genoscope - CEA"/>
            <person name="William W."/>
        </authorList>
    </citation>
    <scope>NUCLEOTIDE SEQUENCE</scope>
</reference>
<keyword evidence="8" id="KW-0067">ATP-binding</keyword>
<dbReference type="GO" id="GO:0005694">
    <property type="term" value="C:chromosome"/>
    <property type="evidence" value="ECO:0007669"/>
    <property type="project" value="UniProtKB-ARBA"/>
</dbReference>
<dbReference type="CDD" id="cd18808">
    <property type="entry name" value="SF1_C_Upf1"/>
    <property type="match status" value="1"/>
</dbReference>
<evidence type="ECO:0000256" key="7">
    <source>
        <dbReference type="ARBA" id="ARBA00022833"/>
    </source>
</evidence>
<dbReference type="Pfam" id="PF13086">
    <property type="entry name" value="AAA_11"/>
    <property type="match status" value="1"/>
</dbReference>
<proteinExistence type="predicted"/>
<dbReference type="GO" id="GO:0005524">
    <property type="term" value="F:ATP binding"/>
    <property type="evidence" value="ECO:0007669"/>
    <property type="project" value="UniProtKB-KW"/>
</dbReference>
<dbReference type="GO" id="GO:0031380">
    <property type="term" value="C:nuclear RNA-directed RNA polymerase complex"/>
    <property type="evidence" value="ECO:0007669"/>
    <property type="project" value="TreeGrafter"/>
</dbReference>
<keyword evidence="7" id="KW-0862">Zinc</keyword>
<dbReference type="GO" id="GO:0004386">
    <property type="term" value="F:helicase activity"/>
    <property type="evidence" value="ECO:0007669"/>
    <property type="project" value="UniProtKB-KW"/>
</dbReference>
<evidence type="ECO:0000256" key="5">
    <source>
        <dbReference type="ARBA" id="ARBA00022801"/>
    </source>
</evidence>
<dbReference type="Pfam" id="PF13087">
    <property type="entry name" value="AAA_12"/>
    <property type="match status" value="1"/>
</dbReference>
<dbReference type="InterPro" id="IPR045055">
    <property type="entry name" value="DNA2/NAM7-like"/>
</dbReference>
<feature type="domain" description="NF-X1-type" evidence="11">
    <location>
        <begin position="1707"/>
        <end position="1728"/>
    </location>
</feature>
<dbReference type="InterPro" id="IPR041679">
    <property type="entry name" value="DNA2/NAM7-like_C"/>
</dbReference>
<keyword evidence="3" id="KW-0547">Nucleotide-binding</keyword>
<keyword evidence="5" id="KW-0378">Hydrolase</keyword>
<feature type="domain" description="NF-X1-type" evidence="11">
    <location>
        <begin position="1851"/>
        <end position="1874"/>
    </location>
</feature>
<evidence type="ECO:0000256" key="10">
    <source>
        <dbReference type="SAM" id="MobiDB-lite"/>
    </source>
</evidence>
<dbReference type="FunFam" id="3.40.50.300:FF:000326">
    <property type="entry name" value="P-loop containing nucleoside triphosphate hydrolase"/>
    <property type="match status" value="1"/>
</dbReference>
<keyword evidence="4" id="KW-0863">Zinc-finger</keyword>
<gene>
    <name evidence="12" type="ORF">PSON_ATCC_30995.1.T0220127</name>
</gene>
<evidence type="ECO:0000256" key="4">
    <source>
        <dbReference type="ARBA" id="ARBA00022771"/>
    </source>
</evidence>
<evidence type="ECO:0000259" key="11">
    <source>
        <dbReference type="SMART" id="SM00438"/>
    </source>
</evidence>
<dbReference type="GO" id="GO:0016787">
    <property type="term" value="F:hydrolase activity"/>
    <property type="evidence" value="ECO:0007669"/>
    <property type="project" value="UniProtKB-KW"/>
</dbReference>
<evidence type="ECO:0000256" key="1">
    <source>
        <dbReference type="ARBA" id="ARBA00022723"/>
    </source>
</evidence>
<dbReference type="EMBL" id="CAJJDN010000022">
    <property type="protein sequence ID" value="CAD8066847.1"/>
    <property type="molecule type" value="Genomic_DNA"/>
</dbReference>
<evidence type="ECO:0000313" key="12">
    <source>
        <dbReference type="EMBL" id="CAD8066847.1"/>
    </source>
</evidence>
<keyword evidence="6" id="KW-0347">Helicase</keyword>
<evidence type="ECO:0000313" key="13">
    <source>
        <dbReference type="Proteomes" id="UP000692954"/>
    </source>
</evidence>
<dbReference type="InterPro" id="IPR047187">
    <property type="entry name" value="SF1_C_Upf1"/>
</dbReference>
<name>A0A8S1LGK4_9CILI</name>
<feature type="domain" description="NF-X1-type" evidence="11">
    <location>
        <begin position="1210"/>
        <end position="1226"/>
    </location>
</feature>
<dbReference type="GO" id="GO:0008270">
    <property type="term" value="F:zinc ion binding"/>
    <property type="evidence" value="ECO:0007669"/>
    <property type="project" value="UniProtKB-KW"/>
</dbReference>
<evidence type="ECO:0000256" key="3">
    <source>
        <dbReference type="ARBA" id="ARBA00022741"/>
    </source>
</evidence>
<feature type="compositionally biased region" description="Low complexity" evidence="10">
    <location>
        <begin position="1"/>
        <end position="48"/>
    </location>
</feature>
<keyword evidence="9" id="KW-0175">Coiled coil</keyword>
<feature type="domain" description="NF-X1-type" evidence="11">
    <location>
        <begin position="1878"/>
        <end position="1895"/>
    </location>
</feature>
<feature type="domain" description="NF-X1-type" evidence="11">
    <location>
        <begin position="1290"/>
        <end position="1307"/>
    </location>
</feature>
<dbReference type="Pfam" id="PF25396">
    <property type="entry name" value="ZNFX1"/>
    <property type="match status" value="1"/>
</dbReference>
<feature type="domain" description="NF-X1-type" evidence="11">
    <location>
        <begin position="1596"/>
        <end position="1615"/>
    </location>
</feature>
<dbReference type="GO" id="GO:0031048">
    <property type="term" value="P:regulatory ncRNA-mediated heterochromatin formation"/>
    <property type="evidence" value="ECO:0007669"/>
    <property type="project" value="TreeGrafter"/>
</dbReference>
<feature type="coiled-coil region" evidence="9">
    <location>
        <begin position="867"/>
        <end position="894"/>
    </location>
</feature>
<accession>A0A8S1LGK4</accession>
<dbReference type="InterPro" id="IPR041677">
    <property type="entry name" value="DNA2/NAM7_AAA_11"/>
</dbReference>
<evidence type="ECO:0000256" key="6">
    <source>
        <dbReference type="ARBA" id="ARBA00022806"/>
    </source>
</evidence>
<sequence length="1959" mass="229412">MNRNQQQQGKRKQNNNNNRGQQQQQNSQQRPQQQQQQQQQYIQQSQRNTRGREFRRRRQEQKEREMQRTIQKQNQIEFTNWFNSISTTMTNIDNIMLKFQQQDDLEELFSNMKIHPNQLNSFITLMRIFGEQKQYDASGYVDLILRSSSFNTQIDEKCTLLLLYQNSIEYLNQELEILYRLFQSLKLRDYYSLKQSSIASFYNLLKIIELYNPTLQNKANKIFSNCDQFLKQIYSTAKVLEWRQIPIYPVELEFFSYNGRANQLFGKLEILQIGNKSLDLYLDFHFNLIREDYILEFKEAIISLNEFGFQNVNREKTSNIGLYQNIELLSSGMNNQDIVWKIQVEQFNMDGRKQKNINWAKSKKLASGSLICLTNIECYPLIFGVITYRDVKQNQYKNGKIQLEFRFLNLNTSLMQFFNLFSQKTILMQCEGLIDPILYYLESLKNKVSLPFANIIIENQNVIKQPNYLNYNPVFDIDISGSNFYQGNKFNIFQQPWPQLQTSLDLSQINAIKLMLQKEVALIQGPPGTGKTYCGALAVRLLYQNLQKKDFPILIVCYTNHALDQFLEHIIKFVPIEYVARLGGQSKNPILQQCQVRCRQKVDFEFREFNKLKKQMGTIIERMLKYEYQIKPKDLEKLWPELYQSIIYNFFCDNDLLVNDEEIDEDLYLQENGEQELIKNWIYCQKPKENTIVEGYLNGMNRYFKMDQILKQTQQFINLQKTPGLERQEHDSSDEELDEYLDSEDEANYNDNYKDLKFNSFGVDQAIKNFNELHQNQNLLHYTYPSIENIKSYLNQHKSNPWKLNPIDVKEILIYLECLRYQNDSIKFQKLYKQFSEQSNKLKDLYDENEIQILNSMKIIGVTVTGVAKQTNKLQKLNTKIMVIEEAAEVLESHIASILTSNLQHLILIGDHQQLKPSLKNYFLQEKLKANVSLFERLFLNKLPSVTLTSQRRMKTKFADFIRQIYGQSYEDHPDILKLNEKEVLGLEKDLVFFNHKWFEAQDENSKENKQEAQMIYQMVQYLLKCGHQQNSISVLTLYLKQAQILKRKFLDSKQNQIKVQTVDNYQGEENDIVIISLVRNNKKNILGYISIENRINVALSRARIGLYVFGNFDFIQKASHLGSTWQKMILLAQTKNCLNDYINTKCIPHGNCQTIRQPEDWTKIKPNLCDKKCLKLFQNCNHLCNKNCHISDCHPAETCPFQCDRIIDCGHKCKLLCKDKCKCTETVDLILPCNHKMMALCGTDPNNQKCQKKQQIQFSKCDHITEYLCYERQKYTKECLQICQRNLPCGHICNKICSQNCGQCEQECQKERPCGHKNKCKNKCYQNCSPCDSPVETKLICGHQTFFPCCSQKKDLQNYICQQQCIKKRLCGHDGQKCKNKCNQECSPCLQEGIRNLECGHDIQVKCSTADIEVSKAQCMKECKKKRLCGHDSICLNKCYQVCSPCLTIIKKTLNCGHSIQIECNKSKQFHLCKAKCEKKRPCNHNQICTNLCSEQCSPCNEIINHTFPCSHKQDFICSSSESLIQSFKCVEPCLLKRICGHNDPCLNKCYENKCSPCQQILNKKLDCGHTIEVKCYEFNQTQKCQQPCNKIRECGHIFPCSKLCSDQCQPCEQQVLKIQPCGHQHLIKCYQYSQPIICKEPCIKIRSCGHSYPCTNKCYQDCIICKEIVQLKLKCGHEIDVECFKSLLPQPNYICQRQCIKTRVCGHNFPCYNLCFKNDECTPCQAKIFKLLNCGHQYQILCYQSNLNIKVQCEQPCNKKRPCGHNVPCQKQCFESCTLCTELCQFQQQCGHIISIQCYQKTDQVFLKKLTCLQPCNKKRDCGHNFKCTRACHEICNPCKIEVQLILKCGHVSLAYCHQDPNKLQCTQLCKIEKKCGHSCRQLCGQPCLRCEEIITKKFPQCNHLRQIKCYENNQYLVCQQLVPKRYSCHKHSTQIPCFSFNSFSERCPDCKDCTIF</sequence>
<feature type="domain" description="NF-X1-type" evidence="11">
    <location>
        <begin position="1181"/>
        <end position="1202"/>
    </location>
</feature>
<keyword evidence="13" id="KW-1185">Reference proteome</keyword>
<feature type="region of interest" description="Disordered" evidence="10">
    <location>
        <begin position="1"/>
        <end position="70"/>
    </location>
</feature>
<dbReference type="InterPro" id="IPR057373">
    <property type="entry name" value="ZNFX1"/>
</dbReference>
<feature type="domain" description="NF-X1-type" evidence="11">
    <location>
        <begin position="1824"/>
        <end position="1843"/>
    </location>
</feature>
<dbReference type="PANTHER" id="PTHR10887:SF341">
    <property type="entry name" value="NFX1-TYPE ZINC FINGER-CONTAINING PROTEIN 1"/>
    <property type="match status" value="1"/>
</dbReference>